<dbReference type="RefSeq" id="XP_035340242.1">
    <property type="nucleotide sequence ID" value="XM_035484349.1"/>
</dbReference>
<dbReference type="PANTHER" id="PTHR10039">
    <property type="entry name" value="AMELOGENIN"/>
    <property type="match status" value="1"/>
</dbReference>
<accession>A0A7H8QLG5</accession>
<evidence type="ECO:0000313" key="3">
    <source>
        <dbReference type="Proteomes" id="UP000509510"/>
    </source>
</evidence>
<protein>
    <recommendedName>
        <fullName evidence="1">DUF7791 domain-containing protein</fullName>
    </recommendedName>
</protein>
<dbReference type="Proteomes" id="UP000509510">
    <property type="component" value="Chromosome I"/>
</dbReference>
<dbReference type="GeneID" id="55988659"/>
<proteinExistence type="predicted"/>
<organism evidence="2 3">
    <name type="scientific">Talaromyces rugulosus</name>
    <name type="common">Penicillium rugulosum</name>
    <dbReference type="NCBI Taxonomy" id="121627"/>
    <lineage>
        <taxon>Eukaryota</taxon>
        <taxon>Fungi</taxon>
        <taxon>Dikarya</taxon>
        <taxon>Ascomycota</taxon>
        <taxon>Pezizomycotina</taxon>
        <taxon>Eurotiomycetes</taxon>
        <taxon>Eurotiomycetidae</taxon>
        <taxon>Eurotiales</taxon>
        <taxon>Trichocomaceae</taxon>
        <taxon>Talaromyces</taxon>
        <taxon>Talaromyces sect. Islandici</taxon>
    </lineage>
</organism>
<feature type="domain" description="DUF7791" evidence="1">
    <location>
        <begin position="76"/>
        <end position="199"/>
    </location>
</feature>
<reference evidence="3" key="1">
    <citation type="submission" date="2020-06" db="EMBL/GenBank/DDBJ databases">
        <title>A chromosome-scale genome assembly of Talaromyces rugulosus W13939.</title>
        <authorList>
            <person name="Wang B."/>
            <person name="Guo L."/>
            <person name="Ye K."/>
            <person name="Wang L."/>
        </authorList>
    </citation>
    <scope>NUCLEOTIDE SEQUENCE [LARGE SCALE GENOMIC DNA]</scope>
    <source>
        <strain evidence="3">W13939</strain>
    </source>
</reference>
<sequence>MKHVRWNTTYFKEGHMQEIVQDIAEKAQGVFLWVFLVTRSLRDGLTNGDTILDFQKRLRGLPPDLERFFKLMLDAIDPLYHEKMARLLQIAANGKRPLQFLLYCMHESEYEDKDYALKHITNPLSFTEVETLHDQCQRRINARCGGLLLIRNRRVEFLHRTVRDFLLTREMSEYLPTKSGSDFLVNLSTFRGYVCLLKSHKAFLGTDTLAEAFEYAANSLDESLGSIIVLLNAIEDTFSGFINGPNTDYFDFGNLDSDYFLSEEATFRNDPVNLLI</sequence>
<dbReference type="KEGG" id="trg:TRUGW13939_01146"/>
<dbReference type="OrthoDB" id="443402at2759"/>
<dbReference type="InterPro" id="IPR056693">
    <property type="entry name" value="DUF7791"/>
</dbReference>
<dbReference type="Pfam" id="PF25053">
    <property type="entry name" value="DUF7791"/>
    <property type="match status" value="1"/>
</dbReference>
<evidence type="ECO:0000259" key="1">
    <source>
        <dbReference type="Pfam" id="PF25053"/>
    </source>
</evidence>
<dbReference type="EMBL" id="CP055898">
    <property type="protein sequence ID" value="QKX54063.1"/>
    <property type="molecule type" value="Genomic_DNA"/>
</dbReference>
<name>A0A7H8QLG5_TALRU</name>
<dbReference type="AlphaFoldDB" id="A0A7H8QLG5"/>
<evidence type="ECO:0000313" key="2">
    <source>
        <dbReference type="EMBL" id="QKX54063.1"/>
    </source>
</evidence>
<keyword evidence="3" id="KW-1185">Reference proteome</keyword>
<dbReference type="PANTHER" id="PTHR10039:SF5">
    <property type="entry name" value="NACHT DOMAIN-CONTAINING PROTEIN"/>
    <property type="match status" value="1"/>
</dbReference>
<gene>
    <name evidence="2" type="ORF">TRUGW13939_01146</name>
</gene>